<dbReference type="EMBL" id="CP000724">
    <property type="protein sequence ID" value="ABR47899.1"/>
    <property type="molecule type" value="Genomic_DNA"/>
</dbReference>
<evidence type="ECO:0000256" key="1">
    <source>
        <dbReference type="SAM" id="Phobius"/>
    </source>
</evidence>
<accession>A6TNY1</accession>
<gene>
    <name evidence="2" type="ordered locus">Amet_1723</name>
</gene>
<dbReference type="RefSeq" id="WP_012062937.1">
    <property type="nucleotide sequence ID" value="NC_009633.1"/>
</dbReference>
<keyword evidence="1" id="KW-1133">Transmembrane helix</keyword>
<protein>
    <submittedName>
        <fullName evidence="2">Uncharacterized protein</fullName>
    </submittedName>
</protein>
<feature type="transmembrane region" description="Helical" evidence="1">
    <location>
        <begin position="212"/>
        <end position="236"/>
    </location>
</feature>
<keyword evidence="1" id="KW-0472">Membrane</keyword>
<feature type="transmembrane region" description="Helical" evidence="1">
    <location>
        <begin position="52"/>
        <end position="76"/>
    </location>
</feature>
<dbReference type="AlphaFoldDB" id="A6TNY1"/>
<dbReference type="OrthoDB" id="1701429at2"/>
<feature type="transmembrane region" description="Helical" evidence="1">
    <location>
        <begin position="26"/>
        <end position="46"/>
    </location>
</feature>
<evidence type="ECO:0000313" key="3">
    <source>
        <dbReference type="Proteomes" id="UP000001572"/>
    </source>
</evidence>
<name>A6TNY1_ALKMQ</name>
<dbReference type="KEGG" id="amt:Amet_1723"/>
<reference evidence="3" key="1">
    <citation type="journal article" date="2016" name="Genome Announc.">
        <title>Complete genome sequence of Alkaliphilus metalliredigens strain QYMF, an alkaliphilic and metal-reducing bacterium isolated from borax-contaminated leachate ponds.</title>
        <authorList>
            <person name="Hwang C."/>
            <person name="Copeland A."/>
            <person name="Lucas S."/>
            <person name="Lapidus A."/>
            <person name="Barry K."/>
            <person name="Detter J.C."/>
            <person name="Glavina Del Rio T."/>
            <person name="Hammon N."/>
            <person name="Israni S."/>
            <person name="Dalin E."/>
            <person name="Tice H."/>
            <person name="Pitluck S."/>
            <person name="Chertkov O."/>
            <person name="Brettin T."/>
            <person name="Bruce D."/>
            <person name="Han C."/>
            <person name="Schmutz J."/>
            <person name="Larimer F."/>
            <person name="Land M.L."/>
            <person name="Hauser L."/>
            <person name="Kyrpides N."/>
            <person name="Mikhailova N."/>
            <person name="Ye Q."/>
            <person name="Zhou J."/>
            <person name="Richardson P."/>
            <person name="Fields M.W."/>
        </authorList>
    </citation>
    <scope>NUCLEOTIDE SEQUENCE [LARGE SCALE GENOMIC DNA]</scope>
    <source>
        <strain evidence="3">QYMF</strain>
    </source>
</reference>
<dbReference type="HOGENOM" id="CLU_089238_0_0_9"/>
<keyword evidence="1" id="KW-0812">Transmembrane</keyword>
<dbReference type="eggNOG" id="ENOG502ZC7V">
    <property type="taxonomic scope" value="Bacteria"/>
</dbReference>
<feature type="transmembrane region" description="Helical" evidence="1">
    <location>
        <begin position="124"/>
        <end position="144"/>
    </location>
</feature>
<evidence type="ECO:0000313" key="2">
    <source>
        <dbReference type="EMBL" id="ABR47899.1"/>
    </source>
</evidence>
<dbReference type="STRING" id="293826.Amet_1723"/>
<sequence length="250" mass="29034">MELFQDIIHTNRPIIKKALLSLKKNWSIIFTGFFYSIATVLLMSVIRFFGLLAGIVMIVATSALISNYLYLLDCIMRKGKFTKHDFKEGFSVYLRKIWGILFVGYIANMVLSLFMPAFYRSGIIHPNAVSMIITFLTVLLFNAVPESAYQKHYNPWETITYGVEFIKDNWIEWFVPNVVLLGVFYLLTGQFLTGVFNYQISLVTIFTSPYGLLGYVVGQVWFSYMMIYRGFLFGLLSSSTRRKRLFMRDF</sequence>
<keyword evidence="3" id="KW-1185">Reference proteome</keyword>
<dbReference type="Proteomes" id="UP000001572">
    <property type="component" value="Chromosome"/>
</dbReference>
<feature type="transmembrane region" description="Helical" evidence="1">
    <location>
        <begin position="173"/>
        <end position="192"/>
    </location>
</feature>
<feature type="transmembrane region" description="Helical" evidence="1">
    <location>
        <begin position="97"/>
        <end position="118"/>
    </location>
</feature>
<organism evidence="2 3">
    <name type="scientific">Alkaliphilus metalliredigens (strain QYMF)</name>
    <dbReference type="NCBI Taxonomy" id="293826"/>
    <lineage>
        <taxon>Bacteria</taxon>
        <taxon>Bacillati</taxon>
        <taxon>Bacillota</taxon>
        <taxon>Clostridia</taxon>
        <taxon>Peptostreptococcales</taxon>
        <taxon>Natronincolaceae</taxon>
        <taxon>Alkaliphilus</taxon>
    </lineage>
</organism>
<proteinExistence type="predicted"/>